<gene>
    <name evidence="6" type="ORF">IPZ78_03535</name>
</gene>
<evidence type="ECO:0000259" key="5">
    <source>
        <dbReference type="PROSITE" id="PS50072"/>
    </source>
</evidence>
<reference evidence="6" key="1">
    <citation type="submission" date="2020-10" db="EMBL/GenBank/DDBJ databases">
        <authorList>
            <person name="Lu T."/>
            <person name="Wang Q."/>
            <person name="Han X."/>
        </authorList>
    </citation>
    <scope>NUCLEOTIDE SEQUENCE</scope>
    <source>
        <strain evidence="6">WQ 366</strain>
    </source>
</reference>
<feature type="signal peptide" evidence="4">
    <location>
        <begin position="1"/>
        <end position="19"/>
    </location>
</feature>
<keyword evidence="3 4" id="KW-0413">Isomerase</keyword>
<dbReference type="RefSeq" id="WP_225551561.1">
    <property type="nucleotide sequence ID" value="NZ_JADEYP010000004.1"/>
</dbReference>
<evidence type="ECO:0000256" key="4">
    <source>
        <dbReference type="RuleBase" id="RU363019"/>
    </source>
</evidence>
<protein>
    <recommendedName>
        <fullName evidence="4">Peptidyl-prolyl cis-trans isomerase</fullName>
        <shortName evidence="4">PPIase</shortName>
        <ecNumber evidence="4">5.2.1.8</ecNumber>
    </recommendedName>
</protein>
<dbReference type="Proteomes" id="UP001165302">
    <property type="component" value="Unassembled WGS sequence"/>
</dbReference>
<name>A0ABS7Z484_9SPHI</name>
<keyword evidence="2 4" id="KW-0697">Rotamase</keyword>
<dbReference type="PANTHER" id="PTHR45625:SF4">
    <property type="entry name" value="PEPTIDYLPROLYL ISOMERASE DOMAIN AND WD REPEAT-CONTAINING PROTEIN 1"/>
    <property type="match status" value="1"/>
</dbReference>
<keyword evidence="4" id="KW-0732">Signal</keyword>
<feature type="chain" id="PRO_5044983300" description="Peptidyl-prolyl cis-trans isomerase" evidence="4">
    <location>
        <begin position="20"/>
        <end position="254"/>
    </location>
</feature>
<accession>A0ABS7Z484</accession>
<dbReference type="EC" id="5.2.1.8" evidence="4"/>
<evidence type="ECO:0000256" key="3">
    <source>
        <dbReference type="ARBA" id="ARBA00023235"/>
    </source>
</evidence>
<organism evidence="6 7">
    <name type="scientific">Sphingobacterium bovistauri</name>
    <dbReference type="NCBI Taxonomy" id="2781959"/>
    <lineage>
        <taxon>Bacteria</taxon>
        <taxon>Pseudomonadati</taxon>
        <taxon>Bacteroidota</taxon>
        <taxon>Sphingobacteriia</taxon>
        <taxon>Sphingobacteriales</taxon>
        <taxon>Sphingobacteriaceae</taxon>
        <taxon>Sphingobacterium</taxon>
    </lineage>
</organism>
<evidence type="ECO:0000256" key="2">
    <source>
        <dbReference type="ARBA" id="ARBA00023110"/>
    </source>
</evidence>
<proteinExistence type="inferred from homology"/>
<dbReference type="SUPFAM" id="SSF50891">
    <property type="entry name" value="Cyclophilin-like"/>
    <property type="match status" value="1"/>
</dbReference>
<evidence type="ECO:0000256" key="1">
    <source>
        <dbReference type="ARBA" id="ARBA00007365"/>
    </source>
</evidence>
<evidence type="ECO:0000313" key="6">
    <source>
        <dbReference type="EMBL" id="MCA5004226.1"/>
    </source>
</evidence>
<dbReference type="PROSITE" id="PS00170">
    <property type="entry name" value="CSA_PPIASE_1"/>
    <property type="match status" value="1"/>
</dbReference>
<dbReference type="InterPro" id="IPR020892">
    <property type="entry name" value="Cyclophilin-type_PPIase_CS"/>
</dbReference>
<dbReference type="CDD" id="cd00317">
    <property type="entry name" value="cyclophilin"/>
    <property type="match status" value="1"/>
</dbReference>
<comment type="similarity">
    <text evidence="1 4">Belongs to the cyclophilin-type PPIase family.</text>
</comment>
<dbReference type="Pfam" id="PF00160">
    <property type="entry name" value="Pro_isomerase"/>
    <property type="match status" value="1"/>
</dbReference>
<comment type="caution">
    <text evidence="6">The sequence shown here is derived from an EMBL/GenBank/DDBJ whole genome shotgun (WGS) entry which is preliminary data.</text>
</comment>
<comment type="function">
    <text evidence="4">PPIases accelerate the folding of proteins. It catalyzes the cis-trans isomerization of proline imidic peptide bonds in oligopeptides.</text>
</comment>
<feature type="domain" description="PPIase cyclophilin-type" evidence="5">
    <location>
        <begin position="34"/>
        <end position="207"/>
    </location>
</feature>
<dbReference type="Gene3D" id="2.40.100.10">
    <property type="entry name" value="Cyclophilin-like"/>
    <property type="match status" value="1"/>
</dbReference>
<dbReference type="PRINTS" id="PR00153">
    <property type="entry name" value="CSAPPISMRASE"/>
</dbReference>
<dbReference type="PANTHER" id="PTHR45625">
    <property type="entry name" value="PEPTIDYL-PROLYL CIS-TRANS ISOMERASE-RELATED"/>
    <property type="match status" value="1"/>
</dbReference>
<keyword evidence="7" id="KW-1185">Reference proteome</keyword>
<evidence type="ECO:0000313" key="7">
    <source>
        <dbReference type="Proteomes" id="UP001165302"/>
    </source>
</evidence>
<dbReference type="InterPro" id="IPR002130">
    <property type="entry name" value="Cyclophilin-type_PPIase_dom"/>
</dbReference>
<dbReference type="InterPro" id="IPR029000">
    <property type="entry name" value="Cyclophilin-like_dom_sf"/>
</dbReference>
<sequence>MKKLFFSLILMMFALQIFAQKPTHYYVEIKTNKGTITAKLLNETPKHRDNFKKLVEENYYDGVLFHRVIKNFMIQGGDPDSKLPTTTSLTVLGNGGPDYKVKSEIQEGIFHKKGVLGAARDNNPAKESSGSQFYIVQGRKFTDAGLDSLVKFRMQGKEFSAKQREVYKTIGGTPHLDGNYTVFGETIKGMEAVDNIAGVNTDKSDRPITNEPMHIRLLTRREAINLERELVGLKPKGGFFTKLFDSLKSKNYKL</sequence>
<dbReference type="InterPro" id="IPR044666">
    <property type="entry name" value="Cyclophilin_A-like"/>
</dbReference>
<comment type="catalytic activity">
    <reaction evidence="4">
        <text>[protein]-peptidylproline (omega=180) = [protein]-peptidylproline (omega=0)</text>
        <dbReference type="Rhea" id="RHEA:16237"/>
        <dbReference type="Rhea" id="RHEA-COMP:10747"/>
        <dbReference type="Rhea" id="RHEA-COMP:10748"/>
        <dbReference type="ChEBI" id="CHEBI:83833"/>
        <dbReference type="ChEBI" id="CHEBI:83834"/>
        <dbReference type="EC" id="5.2.1.8"/>
    </reaction>
</comment>
<dbReference type="PROSITE" id="PS50072">
    <property type="entry name" value="CSA_PPIASE_2"/>
    <property type="match status" value="1"/>
</dbReference>
<dbReference type="GO" id="GO:0016853">
    <property type="term" value="F:isomerase activity"/>
    <property type="evidence" value="ECO:0007669"/>
    <property type="project" value="UniProtKB-KW"/>
</dbReference>
<dbReference type="EMBL" id="JADEYP010000004">
    <property type="protein sequence ID" value="MCA5004226.1"/>
    <property type="molecule type" value="Genomic_DNA"/>
</dbReference>